<dbReference type="PANTHER" id="PTHR34610:SF3">
    <property type="entry name" value="SSL7007 PROTEIN"/>
    <property type="match status" value="1"/>
</dbReference>
<protein>
    <submittedName>
        <fullName evidence="2">Putative PIN family toxin of toxin-antitoxin system</fullName>
    </submittedName>
</protein>
<keyword evidence="3" id="KW-1185">Reference proteome</keyword>
<dbReference type="CDD" id="cd09871">
    <property type="entry name" value="PIN_MtVapC28-VapC30-like"/>
    <property type="match status" value="1"/>
</dbReference>
<dbReference type="Gene3D" id="3.40.50.1010">
    <property type="entry name" value="5'-nuclease"/>
    <property type="match status" value="1"/>
</dbReference>
<gene>
    <name evidence="2" type="ORF">C7460_107144</name>
</gene>
<dbReference type="AlphaFoldDB" id="A0A3D9L3U1"/>
<evidence type="ECO:0000313" key="2">
    <source>
        <dbReference type="EMBL" id="RED99860.1"/>
    </source>
</evidence>
<evidence type="ECO:0000259" key="1">
    <source>
        <dbReference type="Pfam" id="PF10130"/>
    </source>
</evidence>
<dbReference type="InterPro" id="IPR002716">
    <property type="entry name" value="PIN_dom"/>
</dbReference>
<sequence>MKVVLDTNIVFSAILNSNGLIGELLFNSEEQFEFYSSEYIIDELTKYKSKLRSLTKMSEEKIDVSIYQVLKNIDLISMVAISEIHWKRAYELAFDVDEDDTPFVATAIGLEASIWTGDKKLINGLRTKGFRDIYTTAELYELRA</sequence>
<dbReference type="EMBL" id="QREG01000007">
    <property type="protein sequence ID" value="RED99860.1"/>
    <property type="molecule type" value="Genomic_DNA"/>
</dbReference>
<feature type="domain" description="PIN" evidence="1">
    <location>
        <begin position="4"/>
        <end position="133"/>
    </location>
</feature>
<dbReference type="Pfam" id="PF10130">
    <property type="entry name" value="PIN_2"/>
    <property type="match status" value="1"/>
</dbReference>
<dbReference type="InterPro" id="IPR002850">
    <property type="entry name" value="PIN_toxin-like"/>
</dbReference>
<dbReference type="PANTHER" id="PTHR34610">
    <property type="entry name" value="SSL7007 PROTEIN"/>
    <property type="match status" value="1"/>
</dbReference>
<proteinExistence type="predicted"/>
<comment type="caution">
    <text evidence="2">The sequence shown here is derived from an EMBL/GenBank/DDBJ whole genome shotgun (WGS) entry which is preliminary data.</text>
</comment>
<organism evidence="2 3">
    <name type="scientific">Marinoscillum furvescens DSM 4134</name>
    <dbReference type="NCBI Taxonomy" id="1122208"/>
    <lineage>
        <taxon>Bacteria</taxon>
        <taxon>Pseudomonadati</taxon>
        <taxon>Bacteroidota</taxon>
        <taxon>Cytophagia</taxon>
        <taxon>Cytophagales</taxon>
        <taxon>Reichenbachiellaceae</taxon>
        <taxon>Marinoscillum</taxon>
    </lineage>
</organism>
<dbReference type="OrthoDB" id="799916at2"/>
<dbReference type="InterPro" id="IPR029060">
    <property type="entry name" value="PIN-like_dom_sf"/>
</dbReference>
<dbReference type="NCBIfam" id="TIGR00305">
    <property type="entry name" value="putative toxin-antitoxin system toxin component, PIN family"/>
    <property type="match status" value="1"/>
</dbReference>
<name>A0A3D9L3U1_MARFU</name>
<evidence type="ECO:0000313" key="3">
    <source>
        <dbReference type="Proteomes" id="UP000256779"/>
    </source>
</evidence>
<accession>A0A3D9L3U1</accession>
<reference evidence="2 3" key="1">
    <citation type="submission" date="2018-07" db="EMBL/GenBank/DDBJ databases">
        <title>Genomic Encyclopedia of Type Strains, Phase IV (KMG-IV): sequencing the most valuable type-strain genomes for metagenomic binning, comparative biology and taxonomic classification.</title>
        <authorList>
            <person name="Goeker M."/>
        </authorList>
    </citation>
    <scope>NUCLEOTIDE SEQUENCE [LARGE SCALE GENOMIC DNA]</scope>
    <source>
        <strain evidence="2 3">DSM 4134</strain>
    </source>
</reference>
<dbReference type="SUPFAM" id="SSF88723">
    <property type="entry name" value="PIN domain-like"/>
    <property type="match status" value="1"/>
</dbReference>
<dbReference type="Proteomes" id="UP000256779">
    <property type="component" value="Unassembled WGS sequence"/>
</dbReference>
<dbReference type="RefSeq" id="WP_115867878.1">
    <property type="nucleotide sequence ID" value="NZ_QREG01000007.1"/>
</dbReference>